<dbReference type="SMART" id="SM00320">
    <property type="entry name" value="WD40"/>
    <property type="match status" value="6"/>
</dbReference>
<comment type="caution">
    <text evidence="4">The sequence shown here is derived from an EMBL/GenBank/DDBJ whole genome shotgun (WGS) entry which is preliminary data.</text>
</comment>
<dbReference type="InterPro" id="IPR001680">
    <property type="entry name" value="WD40_rpt"/>
</dbReference>
<dbReference type="Gene3D" id="2.130.10.10">
    <property type="entry name" value="YVTN repeat-like/Quinoprotein amine dehydrogenase"/>
    <property type="match status" value="1"/>
</dbReference>
<protein>
    <submittedName>
        <fullName evidence="4">Uncharacterized protein</fullName>
    </submittedName>
</protein>
<evidence type="ECO:0000256" key="3">
    <source>
        <dbReference type="PROSITE-ProRule" id="PRU00221"/>
    </source>
</evidence>
<dbReference type="PANTHER" id="PTHR44006">
    <property type="entry name" value="U5 SMALL NUCLEAR RIBONUCLEOPROTEIN 40 KDA PROTEIN"/>
    <property type="match status" value="1"/>
</dbReference>
<dbReference type="EMBL" id="BRXZ01002957">
    <property type="protein sequence ID" value="GMH73690.1"/>
    <property type="molecule type" value="Genomic_DNA"/>
</dbReference>
<keyword evidence="1 3" id="KW-0853">WD repeat</keyword>
<feature type="repeat" description="WD" evidence="3">
    <location>
        <begin position="193"/>
        <end position="228"/>
    </location>
</feature>
<reference evidence="4" key="1">
    <citation type="submission" date="2022-07" db="EMBL/GenBank/DDBJ databases">
        <title>Genome analysis of Parmales, a sister group of diatoms, reveals the evolutionary specialization of diatoms from phago-mixotrophs to photoautotrophs.</title>
        <authorList>
            <person name="Ban H."/>
            <person name="Sato S."/>
            <person name="Yoshikawa S."/>
            <person name="Kazumasa Y."/>
            <person name="Nakamura Y."/>
            <person name="Ichinomiya M."/>
            <person name="Saitoh K."/>
            <person name="Sato N."/>
            <person name="Blanc-Mathieu R."/>
            <person name="Endo H."/>
            <person name="Kuwata A."/>
            <person name="Ogata H."/>
        </authorList>
    </citation>
    <scope>NUCLEOTIDE SEQUENCE</scope>
</reference>
<feature type="repeat" description="WD" evidence="3">
    <location>
        <begin position="10"/>
        <end position="52"/>
    </location>
</feature>
<dbReference type="InterPro" id="IPR036322">
    <property type="entry name" value="WD40_repeat_dom_sf"/>
</dbReference>
<dbReference type="GO" id="GO:0071013">
    <property type="term" value="C:catalytic step 2 spliceosome"/>
    <property type="evidence" value="ECO:0007669"/>
    <property type="project" value="TreeGrafter"/>
</dbReference>
<dbReference type="Pfam" id="PF00400">
    <property type="entry name" value="WD40"/>
    <property type="match status" value="3"/>
</dbReference>
<keyword evidence="2" id="KW-0677">Repeat</keyword>
<proteinExistence type="predicted"/>
<dbReference type="PROSITE" id="PS50082">
    <property type="entry name" value="WD_REPEATS_2"/>
    <property type="match status" value="2"/>
</dbReference>
<dbReference type="Proteomes" id="UP001165082">
    <property type="component" value="Unassembled WGS sequence"/>
</dbReference>
<gene>
    <name evidence="4" type="ORF">TrRE_jg11788</name>
</gene>
<dbReference type="OrthoDB" id="1068471at2759"/>
<dbReference type="InterPro" id="IPR015943">
    <property type="entry name" value="WD40/YVTN_repeat-like_dom_sf"/>
</dbReference>
<dbReference type="PANTHER" id="PTHR44006:SF1">
    <property type="entry name" value="U5 SMALL NUCLEAR RIBONUCLEOPROTEIN 40 KDA PROTEIN"/>
    <property type="match status" value="1"/>
</dbReference>
<dbReference type="GO" id="GO:0003723">
    <property type="term" value="F:RNA binding"/>
    <property type="evidence" value="ECO:0007669"/>
    <property type="project" value="TreeGrafter"/>
</dbReference>
<evidence type="ECO:0000256" key="2">
    <source>
        <dbReference type="ARBA" id="ARBA00022737"/>
    </source>
</evidence>
<keyword evidence="5" id="KW-1185">Reference proteome</keyword>
<dbReference type="AlphaFoldDB" id="A0A9W7ATL1"/>
<evidence type="ECO:0000256" key="1">
    <source>
        <dbReference type="ARBA" id="ARBA00022574"/>
    </source>
</evidence>
<dbReference type="InterPro" id="IPR052234">
    <property type="entry name" value="U5_snRNP_Component"/>
</dbReference>
<name>A0A9W7ATL1_9STRA</name>
<evidence type="ECO:0000313" key="4">
    <source>
        <dbReference type="EMBL" id="GMH73690.1"/>
    </source>
</evidence>
<sequence length="318" mass="33582">MSLPSPNLSLTGHTSSVYSVAFAPSSTPSDEPTSELTMATGGYDGTILLWSLTPRSVQNYNVLTSFKNAVTSLIYTDPSLLLASSADKSVSLLDADACVRVRKYTHHTSVVNDVSFDPLLSLGASVSDDRTLCVFDSRSKSLSGRVRHPYQLTAVSASGGRAWTSGVDNVIRGYDLRTLGGSEEATREPCITLTGHTDTVTGLCVGGAGGMSLYSNAMDNTVRCWDVSPYCGGDRSVWANASDVRHDSEKRLLRVAYNRGDGSVTPGSSDGTVNVLDGDTGEVKFKLPGHKGAVTDVKVMKGVMASAGVDRQVIVGEL</sequence>
<dbReference type="PROSITE" id="PS50294">
    <property type="entry name" value="WD_REPEATS_REGION"/>
    <property type="match status" value="1"/>
</dbReference>
<organism evidence="4 5">
    <name type="scientific">Triparma retinervis</name>
    <dbReference type="NCBI Taxonomy" id="2557542"/>
    <lineage>
        <taxon>Eukaryota</taxon>
        <taxon>Sar</taxon>
        <taxon>Stramenopiles</taxon>
        <taxon>Ochrophyta</taxon>
        <taxon>Bolidophyceae</taxon>
        <taxon>Parmales</taxon>
        <taxon>Triparmaceae</taxon>
        <taxon>Triparma</taxon>
    </lineage>
</organism>
<dbReference type="SUPFAM" id="SSF50978">
    <property type="entry name" value="WD40 repeat-like"/>
    <property type="match status" value="1"/>
</dbReference>
<accession>A0A9W7ATL1</accession>
<evidence type="ECO:0000313" key="5">
    <source>
        <dbReference type="Proteomes" id="UP001165082"/>
    </source>
</evidence>